<feature type="transmembrane region" description="Helical" evidence="1">
    <location>
        <begin position="111"/>
        <end position="133"/>
    </location>
</feature>
<dbReference type="AlphaFoldDB" id="A0AAU8HGC1"/>
<evidence type="ECO:0000313" key="2">
    <source>
        <dbReference type="EMBL" id="XBP93492.1"/>
    </source>
</evidence>
<keyword evidence="1" id="KW-0472">Membrane</keyword>
<sequence length="148" mass="16819">MRRRRPGRTLLRVFSAFGLVFALTLTTIAIWSVMDERRGSETVADVLTVEHRGARTFLTVRFTTDRGEVCESDLRVTVDANRTVTTGQPVRVHYAGNDPCLRVREVGDRGGWFIVLPAVVLLIAFAVLTRLAWRRPRPRLPLRYANMP</sequence>
<dbReference type="RefSeq" id="WP_350933158.1">
    <property type="nucleotide sequence ID" value="NZ_CP157762.1"/>
</dbReference>
<name>A0AAU8HGC1_9ACTN</name>
<organism evidence="3">
    <name type="scientific">Micromonospora sp. CCTCC AA 2012012</name>
    <dbReference type="NCBI Taxonomy" id="3111921"/>
    <lineage>
        <taxon>Bacteria</taxon>
        <taxon>Bacillati</taxon>
        <taxon>Actinomycetota</taxon>
        <taxon>Actinomycetes</taxon>
        <taxon>Micromonosporales</taxon>
        <taxon>Micromonosporaceae</taxon>
        <taxon>Micromonospora</taxon>
    </lineage>
</organism>
<protein>
    <submittedName>
        <fullName evidence="3">DUF3592 domain-containing protein</fullName>
    </submittedName>
</protein>
<keyword evidence="1" id="KW-0812">Transmembrane</keyword>
<keyword evidence="1" id="KW-1133">Transmembrane helix</keyword>
<gene>
    <name evidence="3" type="ORF">ABUL08_28655</name>
    <name evidence="2" type="ORF">VK199_28565</name>
</gene>
<dbReference type="EMBL" id="CP157762">
    <property type="protein sequence ID" value="XBP93492.1"/>
    <property type="molecule type" value="Genomic_DNA"/>
</dbReference>
<proteinExistence type="predicted"/>
<evidence type="ECO:0000256" key="1">
    <source>
        <dbReference type="SAM" id="Phobius"/>
    </source>
</evidence>
<accession>A0AAU8HGC1</accession>
<reference evidence="3" key="2">
    <citation type="submission" date="2024-06" db="EMBL/GenBank/DDBJ databases">
        <title>Micromonospora mangrovi CCTCC AA 2012012 genome sequences.</title>
        <authorList>
            <person name="Gao J."/>
        </authorList>
    </citation>
    <scope>NUCLEOTIDE SEQUENCE</scope>
    <source>
        <strain evidence="3">CCTCC AA 2012012</strain>
    </source>
</reference>
<reference evidence="2" key="1">
    <citation type="submission" date="2024-01" db="EMBL/GenBank/DDBJ databases">
        <title>The genome sequence of Micromonospora mangrovi CCTCC AA 2012012.</title>
        <authorList>
            <person name="Gao J."/>
        </authorList>
    </citation>
    <scope>NUCLEOTIDE SEQUENCE</scope>
    <source>
        <strain evidence="2">CCTCC AA 2012012</strain>
    </source>
</reference>
<feature type="transmembrane region" description="Helical" evidence="1">
    <location>
        <begin position="12"/>
        <end position="34"/>
    </location>
</feature>
<dbReference type="EMBL" id="CP159342">
    <property type="protein sequence ID" value="XCH74191.1"/>
    <property type="molecule type" value="Genomic_DNA"/>
</dbReference>
<evidence type="ECO:0000313" key="3">
    <source>
        <dbReference type="EMBL" id="XCH74191.1"/>
    </source>
</evidence>